<proteinExistence type="predicted"/>
<dbReference type="OrthoDB" id="1744869at2759"/>
<dbReference type="Proteomes" id="UP000019471">
    <property type="component" value="Unassembled WGS sequence"/>
</dbReference>
<organism evidence="1 2">
    <name type="scientific">Cladophialophora psammophila CBS 110553</name>
    <dbReference type="NCBI Taxonomy" id="1182543"/>
    <lineage>
        <taxon>Eukaryota</taxon>
        <taxon>Fungi</taxon>
        <taxon>Dikarya</taxon>
        <taxon>Ascomycota</taxon>
        <taxon>Pezizomycotina</taxon>
        <taxon>Eurotiomycetes</taxon>
        <taxon>Chaetothyriomycetidae</taxon>
        <taxon>Chaetothyriales</taxon>
        <taxon>Herpotrichiellaceae</taxon>
        <taxon>Cladophialophora</taxon>
    </lineage>
</organism>
<evidence type="ECO:0000313" key="2">
    <source>
        <dbReference type="Proteomes" id="UP000019471"/>
    </source>
</evidence>
<accession>W9WMK0</accession>
<protein>
    <submittedName>
        <fullName evidence="1">Uncharacterized protein</fullName>
    </submittedName>
</protein>
<comment type="caution">
    <text evidence="1">The sequence shown here is derived from an EMBL/GenBank/DDBJ whole genome shotgun (WGS) entry which is preliminary data.</text>
</comment>
<dbReference type="STRING" id="1182543.W9WMK0"/>
<gene>
    <name evidence="1" type="ORF">A1O5_07423</name>
</gene>
<dbReference type="eggNOG" id="ENOG502SB4N">
    <property type="taxonomic scope" value="Eukaryota"/>
</dbReference>
<dbReference type="RefSeq" id="XP_007746202.1">
    <property type="nucleotide sequence ID" value="XM_007748012.1"/>
</dbReference>
<dbReference type="AlphaFoldDB" id="W9WMK0"/>
<name>W9WMK0_9EURO</name>
<reference evidence="1 2" key="1">
    <citation type="submission" date="2013-03" db="EMBL/GenBank/DDBJ databases">
        <title>The Genome Sequence of Cladophialophora psammophila CBS 110553.</title>
        <authorList>
            <consortium name="The Broad Institute Genomics Platform"/>
            <person name="Cuomo C."/>
            <person name="de Hoog S."/>
            <person name="Gorbushina A."/>
            <person name="Walker B."/>
            <person name="Young S.K."/>
            <person name="Zeng Q."/>
            <person name="Gargeya S."/>
            <person name="Fitzgerald M."/>
            <person name="Haas B."/>
            <person name="Abouelleil A."/>
            <person name="Allen A.W."/>
            <person name="Alvarado L."/>
            <person name="Arachchi H.M."/>
            <person name="Berlin A.M."/>
            <person name="Chapman S.B."/>
            <person name="Gainer-Dewar J."/>
            <person name="Goldberg J."/>
            <person name="Griggs A."/>
            <person name="Gujja S."/>
            <person name="Hansen M."/>
            <person name="Howarth C."/>
            <person name="Imamovic A."/>
            <person name="Ireland A."/>
            <person name="Larimer J."/>
            <person name="McCowan C."/>
            <person name="Murphy C."/>
            <person name="Pearson M."/>
            <person name="Poon T.W."/>
            <person name="Priest M."/>
            <person name="Roberts A."/>
            <person name="Saif S."/>
            <person name="Shea T."/>
            <person name="Sisk P."/>
            <person name="Sykes S."/>
            <person name="Wortman J."/>
            <person name="Nusbaum C."/>
            <person name="Birren B."/>
        </authorList>
    </citation>
    <scope>NUCLEOTIDE SEQUENCE [LARGE SCALE GENOMIC DNA]</scope>
    <source>
        <strain evidence="1 2">CBS 110553</strain>
    </source>
</reference>
<dbReference type="GeneID" id="19192129"/>
<keyword evidence="2" id="KW-1185">Reference proteome</keyword>
<dbReference type="EMBL" id="AMGX01000011">
    <property type="protein sequence ID" value="EXJ69387.1"/>
    <property type="molecule type" value="Genomic_DNA"/>
</dbReference>
<dbReference type="HOGENOM" id="CLU_014048_3_0_1"/>
<sequence length="601" mass="64003">MLSVLVRSSPNRTLVHINGPRQLGFKRRLSNAQDARSIAWRRVPSGGPTFRRVRLQPIPSDETGISSSSGEESTAQIYPSFSTPRRLGNTANRVVRAGVTWLTRDPDLVDLEQIRPQLHRYCDDKSLVKFLVLLVTPSLSSLLGPEVFLRHILPLLYKGRALERGKPIEKTIKCVSAVVDALPAPPETHASHDGNPTRVSSTEGLALFMSSTNPGGRSVYALSELQGVDAENKSPATLQFRSAAGPASSGQASDQKAVVRHVTLPVANTIFVNGQRTTLFQDVWKIKLGGSEEPAINYVGRKNLESFQLNLHCPPDNFVDGGSAPLQSLTKPRKVVGSMGNVLRQIEVEGVAVPASQELEKAVSTYIKSNPASTARGPLLVFALIRPPGTSSLEAGADGNNGSQESSSLKPLWQGAQLFKVSGGGGGWGKRQGLLSLEGAVDFETSEAASSSIVFPDLDGDQSIVHELGSRGIVPTGSTVEFLVCSTDPAGKDNSGASLLKPASARSTNGGTTVVLGTATDPESQDGLLRDPSVTDTGVIFLPDYFGMVSYGGAGLGVDDFHMSTRQNSTAISRTRCDVPNARFILRGVGTHQPARSKEEE</sequence>
<evidence type="ECO:0000313" key="1">
    <source>
        <dbReference type="EMBL" id="EXJ69387.1"/>
    </source>
</evidence>